<feature type="transmembrane region" description="Helical" evidence="8">
    <location>
        <begin position="310"/>
        <end position="328"/>
    </location>
</feature>
<keyword evidence="5 8" id="KW-0812">Transmembrane</keyword>
<feature type="transmembrane region" description="Helical" evidence="8">
    <location>
        <begin position="51"/>
        <end position="71"/>
    </location>
</feature>
<reference evidence="10 11" key="1">
    <citation type="journal article" date="2012" name="BMC Genomics">
        <title>Complete genome sequence, lifestyle, and multi-drug resistance of the human pathogen Corynebacterium resistens DSM 45100 isolated from blood samples of a leukemia patient.</title>
        <authorList>
            <person name="Schroder J."/>
            <person name="Maus I."/>
            <person name="Meyer K."/>
            <person name="Wordemann S."/>
            <person name="Blom J."/>
            <person name="Jaenicke S."/>
            <person name="Schneider J."/>
            <person name="Trost E."/>
            <person name="Tauch A."/>
        </authorList>
    </citation>
    <scope>NUCLEOTIDE SEQUENCE [LARGE SCALE GENOMIC DNA]</scope>
    <source>
        <strain evidence="11">DSM 45100 / JCM 12819 / CCUG 50093 / GTC 2026 / SICGH 158</strain>
    </source>
</reference>
<dbReference type="KEGG" id="crd:CRES_1383"/>
<dbReference type="FunFam" id="1.20.1720.10:FF:000021">
    <property type="entry name" value="Drug resistance transporter, EmrB/QacA subfamily"/>
    <property type="match status" value="1"/>
</dbReference>
<feature type="transmembrane region" description="Helical" evidence="8">
    <location>
        <begin position="142"/>
        <end position="164"/>
    </location>
</feature>
<evidence type="ECO:0000256" key="7">
    <source>
        <dbReference type="ARBA" id="ARBA00023136"/>
    </source>
</evidence>
<gene>
    <name evidence="10" type="ordered locus">CRES_1383</name>
</gene>
<keyword evidence="6 8" id="KW-1133">Transmembrane helix</keyword>
<dbReference type="PROSITE" id="PS50850">
    <property type="entry name" value="MFS"/>
    <property type="match status" value="1"/>
</dbReference>
<dbReference type="SUPFAM" id="SSF103473">
    <property type="entry name" value="MFS general substrate transporter"/>
    <property type="match status" value="2"/>
</dbReference>
<dbReference type="Gene3D" id="1.20.1250.20">
    <property type="entry name" value="MFS general substrate transporter like domains"/>
    <property type="match status" value="1"/>
</dbReference>
<feature type="domain" description="Major facilitator superfamily (MFS) profile" evidence="9">
    <location>
        <begin position="18"/>
        <end position="463"/>
    </location>
</feature>
<dbReference type="InterPro" id="IPR011701">
    <property type="entry name" value="MFS"/>
</dbReference>
<dbReference type="CDD" id="cd17321">
    <property type="entry name" value="MFS_MMR_MDR_like"/>
    <property type="match status" value="1"/>
</dbReference>
<proteinExistence type="inferred from homology"/>
<evidence type="ECO:0000256" key="1">
    <source>
        <dbReference type="ARBA" id="ARBA00004651"/>
    </source>
</evidence>
<dbReference type="Pfam" id="PF07690">
    <property type="entry name" value="MFS_1"/>
    <property type="match status" value="1"/>
</dbReference>
<evidence type="ECO:0000313" key="11">
    <source>
        <dbReference type="Proteomes" id="UP000000492"/>
    </source>
</evidence>
<feature type="transmembrane region" description="Helical" evidence="8">
    <location>
        <begin position="441"/>
        <end position="460"/>
    </location>
</feature>
<dbReference type="RefSeq" id="WP_013888748.1">
    <property type="nucleotide sequence ID" value="NC_015673.1"/>
</dbReference>
<evidence type="ECO:0000256" key="8">
    <source>
        <dbReference type="SAM" id="Phobius"/>
    </source>
</evidence>
<evidence type="ECO:0000256" key="6">
    <source>
        <dbReference type="ARBA" id="ARBA00022989"/>
    </source>
</evidence>
<dbReference type="PANTHER" id="PTHR42718">
    <property type="entry name" value="MAJOR FACILITATOR SUPERFAMILY MULTIDRUG TRANSPORTER MFSC"/>
    <property type="match status" value="1"/>
</dbReference>
<feature type="transmembrane region" description="Helical" evidence="8">
    <location>
        <begin position="227"/>
        <end position="250"/>
    </location>
</feature>
<feature type="transmembrane region" description="Helical" evidence="8">
    <location>
        <begin position="109"/>
        <end position="130"/>
    </location>
</feature>
<feature type="transmembrane region" description="Helical" evidence="8">
    <location>
        <begin position="365"/>
        <end position="384"/>
    </location>
</feature>
<comment type="similarity">
    <text evidence="2">Belongs to the major facilitator superfamily. EmrB family.</text>
</comment>
<feature type="transmembrane region" description="Helical" evidence="8">
    <location>
        <begin position="18"/>
        <end position="39"/>
    </location>
</feature>
<dbReference type="Proteomes" id="UP000000492">
    <property type="component" value="Chromosome"/>
</dbReference>
<feature type="transmembrane region" description="Helical" evidence="8">
    <location>
        <begin position="274"/>
        <end position="298"/>
    </location>
</feature>
<keyword evidence="4" id="KW-1003">Cell membrane</keyword>
<name>F8DYZ3_CORRG</name>
<organism evidence="10 11">
    <name type="scientific">Corynebacterium resistens (strain DSM 45100 / JCM 12819 / GTC 2026 / SICGH 158)</name>
    <dbReference type="NCBI Taxonomy" id="662755"/>
    <lineage>
        <taxon>Bacteria</taxon>
        <taxon>Bacillati</taxon>
        <taxon>Actinomycetota</taxon>
        <taxon>Actinomycetes</taxon>
        <taxon>Mycobacteriales</taxon>
        <taxon>Corynebacteriaceae</taxon>
        <taxon>Corynebacterium</taxon>
    </lineage>
</organism>
<dbReference type="GO" id="GO:0022857">
    <property type="term" value="F:transmembrane transporter activity"/>
    <property type="evidence" value="ECO:0007669"/>
    <property type="project" value="InterPro"/>
</dbReference>
<dbReference type="GO" id="GO:0005886">
    <property type="term" value="C:plasma membrane"/>
    <property type="evidence" value="ECO:0007669"/>
    <property type="project" value="UniProtKB-SubCell"/>
</dbReference>
<feature type="transmembrane region" description="Helical" evidence="8">
    <location>
        <begin position="170"/>
        <end position="192"/>
    </location>
</feature>
<comment type="subcellular location">
    <subcellularLocation>
        <location evidence="1">Cell membrane</location>
        <topology evidence="1">Multi-pass membrane protein</topology>
    </subcellularLocation>
</comment>
<dbReference type="Gene3D" id="1.20.1720.10">
    <property type="entry name" value="Multidrug resistance protein D"/>
    <property type="match status" value="1"/>
</dbReference>
<keyword evidence="7 8" id="KW-0472">Membrane</keyword>
<sequence>MNETYPALPLRLPEAWRALFALCIGFFMILLDQTIVAVATPGFERDLGADYSQLLWVTSIYLLTFAVPLLVTGRLGDRFGPKNLYVAGMVIFTLSSLACGLAGSIEVLIAARAVQGIGGALLTPQTMSVINRVFPHDKRGSALGIWGAVAGISTLAGPLLGGLIMDFATWHWVFFINVPIGVVCVVLVWLWVPRFQPHRQRIDGLSVVISMVAMALIVYAIQEGEKAHWSAAIWAMLLAGVVLIGIFLWLQARVERRGKTAPLIPLGLFQRRDFAFGNLAIFAMGFAVAGMMVPVMLYLQNIHGLSPLQAGLFVTPMSLISGVLAPFVGRAVDKRSPRPMAMLGFSLMTLSTLGLVVFMRPEFPLWAPLCAFLLMGFAHGFVWAPNSTATLRDLPHDSIGAGSGMYNTTRQMGAVIGSAMIAAVLQARGETSGASAFAESLLPAAVVLVLGIVASALAVGSQTDQSESLSTSN</sequence>
<dbReference type="HOGENOM" id="CLU_000960_28_1_11"/>
<keyword evidence="3" id="KW-0813">Transport</keyword>
<dbReference type="EMBL" id="CP002857">
    <property type="protein sequence ID" value="AEI09738.1"/>
    <property type="molecule type" value="Genomic_DNA"/>
</dbReference>
<dbReference type="PANTHER" id="PTHR42718:SF42">
    <property type="entry name" value="EXPORT PROTEIN"/>
    <property type="match status" value="1"/>
</dbReference>
<feature type="transmembrane region" description="Helical" evidence="8">
    <location>
        <begin position="340"/>
        <end position="359"/>
    </location>
</feature>
<dbReference type="STRING" id="662755.CRES_1383"/>
<dbReference type="NCBIfam" id="TIGR00711">
    <property type="entry name" value="efflux_EmrB"/>
    <property type="match status" value="1"/>
</dbReference>
<evidence type="ECO:0000256" key="5">
    <source>
        <dbReference type="ARBA" id="ARBA00022692"/>
    </source>
</evidence>
<dbReference type="InterPro" id="IPR036259">
    <property type="entry name" value="MFS_trans_sf"/>
</dbReference>
<evidence type="ECO:0000259" key="9">
    <source>
        <dbReference type="PROSITE" id="PS50850"/>
    </source>
</evidence>
<protein>
    <submittedName>
        <fullName evidence="10">Major facilitator superfamily permease</fullName>
    </submittedName>
</protein>
<dbReference type="InterPro" id="IPR020846">
    <property type="entry name" value="MFS_dom"/>
</dbReference>
<accession>F8DYZ3</accession>
<evidence type="ECO:0000313" key="10">
    <source>
        <dbReference type="EMBL" id="AEI09738.1"/>
    </source>
</evidence>
<dbReference type="PRINTS" id="PR01036">
    <property type="entry name" value="TCRTETB"/>
</dbReference>
<keyword evidence="11" id="KW-1185">Reference proteome</keyword>
<evidence type="ECO:0000256" key="2">
    <source>
        <dbReference type="ARBA" id="ARBA00008537"/>
    </source>
</evidence>
<dbReference type="AlphaFoldDB" id="F8DYZ3"/>
<feature type="transmembrane region" description="Helical" evidence="8">
    <location>
        <begin position="83"/>
        <end position="103"/>
    </location>
</feature>
<evidence type="ECO:0000256" key="4">
    <source>
        <dbReference type="ARBA" id="ARBA00022475"/>
    </source>
</evidence>
<evidence type="ECO:0000256" key="3">
    <source>
        <dbReference type="ARBA" id="ARBA00022448"/>
    </source>
</evidence>
<feature type="transmembrane region" description="Helical" evidence="8">
    <location>
        <begin position="204"/>
        <end position="221"/>
    </location>
</feature>
<dbReference type="InterPro" id="IPR004638">
    <property type="entry name" value="EmrB-like"/>
</dbReference>
<dbReference type="eggNOG" id="COG0477">
    <property type="taxonomic scope" value="Bacteria"/>
</dbReference>